<gene>
    <name evidence="1" type="ORF">KCG48_13900</name>
</gene>
<organism evidence="1 2">
    <name type="scientific">Proteiniclasticum sediminis</name>
    <dbReference type="NCBI Taxonomy" id="2804028"/>
    <lineage>
        <taxon>Bacteria</taxon>
        <taxon>Bacillati</taxon>
        <taxon>Bacillota</taxon>
        <taxon>Clostridia</taxon>
        <taxon>Eubacteriales</taxon>
        <taxon>Clostridiaceae</taxon>
        <taxon>Proteiniclasticum</taxon>
    </lineage>
</organism>
<name>A0A941CTF4_9CLOT</name>
<comment type="caution">
    <text evidence="1">The sequence shown here is derived from an EMBL/GenBank/DDBJ whole genome shotgun (WGS) entry which is preliminary data.</text>
</comment>
<proteinExistence type="predicted"/>
<dbReference type="AlphaFoldDB" id="A0A941CTF4"/>
<dbReference type="RefSeq" id="WP_211802798.1">
    <property type="nucleotide sequence ID" value="NZ_JAGSCS010000031.1"/>
</dbReference>
<sequence>MEKTFNSFEVIGDRVIIKRIDKSLLTYGEIRIPNYLRDFFHFHEMEKHDRWDIRITYHETDYSGVLYLDDYKRLRGKFRWGKDLTRELSNVTSKFIFESYGYELKEENVPLLRLEKIDKLTYSAEVLFPEDIVRDAQEYMLHSDKFIYGIKSRFETDPEIRLKVLKIHGTACGICGFSYESFYGDFGRGFVQIHQIYENEQTLEEYDLEKDFIPICENCHGMIHRYKDSPVTVGELKQMIRIREELRKAEKEESQR</sequence>
<accession>A0A941CTF4</accession>
<reference evidence="1" key="1">
    <citation type="submission" date="2021-04" db="EMBL/GenBank/DDBJ databases">
        <title>Proteiniclasticum sedimins sp. nov., an obligate anaerobic bacterium isolated from anaerobic sludge.</title>
        <authorList>
            <person name="Liu J."/>
        </authorList>
    </citation>
    <scope>NUCLEOTIDE SEQUENCE</scope>
    <source>
        <strain evidence="1">BAD-10</strain>
    </source>
</reference>
<evidence type="ECO:0000313" key="1">
    <source>
        <dbReference type="EMBL" id="MBR0577403.1"/>
    </source>
</evidence>
<evidence type="ECO:0000313" key="2">
    <source>
        <dbReference type="Proteomes" id="UP000675379"/>
    </source>
</evidence>
<keyword evidence="2" id="KW-1185">Reference proteome</keyword>
<protein>
    <recommendedName>
        <fullName evidence="3">HNH domain-containing protein</fullName>
    </recommendedName>
</protein>
<evidence type="ECO:0008006" key="3">
    <source>
        <dbReference type="Google" id="ProtNLM"/>
    </source>
</evidence>
<dbReference type="Proteomes" id="UP000675379">
    <property type="component" value="Unassembled WGS sequence"/>
</dbReference>
<dbReference type="EMBL" id="JAGSCS010000031">
    <property type="protein sequence ID" value="MBR0577403.1"/>
    <property type="molecule type" value="Genomic_DNA"/>
</dbReference>